<dbReference type="Proteomes" id="UP001320420">
    <property type="component" value="Unassembled WGS sequence"/>
</dbReference>
<comment type="caution">
    <text evidence="2">The sequence shown here is derived from an EMBL/GenBank/DDBJ whole genome shotgun (WGS) entry which is preliminary data.</text>
</comment>
<dbReference type="CDD" id="cd02440">
    <property type="entry name" value="AdoMet_MTases"/>
    <property type="match status" value="1"/>
</dbReference>
<sequence>MAASAVDSSDYDPSTYWIAPARNFRTSARLHLQHHLFQNTIGHLLEPHVASAVAEAKELRVADLGCGNGVWLSDLDSALSEKGVSAQLDGYDVNTVNFPAPAFLPEKVTLKKLDILARPLPEELIGAYDIVHARALVSISASSVVPPLLSTALALLKPGGWLQWEESRADTYVIEAPTSPEVSTSALNTIVRILQAGGKARGMTFEFLGELDRHLKEHGFEDVHAQAAETRKRDRKAWTEDYLMVWEELAVHFPLKAAAPQAPMTRESWVDLFSKAVEETEQGAVVHQGKIVTVVGRKAK</sequence>
<evidence type="ECO:0008006" key="4">
    <source>
        <dbReference type="Google" id="ProtNLM"/>
    </source>
</evidence>
<gene>
    <name evidence="2" type="ORF">SLS62_001730</name>
</gene>
<dbReference type="Gene3D" id="3.40.50.150">
    <property type="entry name" value="Vaccinia Virus protein VP39"/>
    <property type="match status" value="1"/>
</dbReference>
<evidence type="ECO:0000313" key="3">
    <source>
        <dbReference type="Proteomes" id="UP001320420"/>
    </source>
</evidence>
<accession>A0AAN9YRD5</accession>
<dbReference type="PANTHER" id="PTHR43591:SF110">
    <property type="entry name" value="RHODANESE DOMAIN-CONTAINING PROTEIN"/>
    <property type="match status" value="1"/>
</dbReference>
<name>A0AAN9YRD5_9PEZI</name>
<dbReference type="PANTHER" id="PTHR43591">
    <property type="entry name" value="METHYLTRANSFERASE"/>
    <property type="match status" value="1"/>
</dbReference>
<dbReference type="Pfam" id="PF13489">
    <property type="entry name" value="Methyltransf_23"/>
    <property type="match status" value="1"/>
</dbReference>
<dbReference type="AlphaFoldDB" id="A0AAN9YRD5"/>
<reference evidence="2 3" key="1">
    <citation type="submission" date="2024-02" db="EMBL/GenBank/DDBJ databases">
        <title>De novo assembly and annotation of 12 fungi associated with fruit tree decline syndrome in Ontario, Canada.</title>
        <authorList>
            <person name="Sulman M."/>
            <person name="Ellouze W."/>
            <person name="Ilyukhin E."/>
        </authorList>
    </citation>
    <scope>NUCLEOTIDE SEQUENCE [LARGE SCALE GENOMIC DNA]</scope>
    <source>
        <strain evidence="2 3">M11/M66-122</strain>
    </source>
</reference>
<dbReference type="SUPFAM" id="SSF53335">
    <property type="entry name" value="S-adenosyl-L-methionine-dependent methyltransferases"/>
    <property type="match status" value="1"/>
</dbReference>
<organism evidence="2 3">
    <name type="scientific">Diatrype stigma</name>
    <dbReference type="NCBI Taxonomy" id="117547"/>
    <lineage>
        <taxon>Eukaryota</taxon>
        <taxon>Fungi</taxon>
        <taxon>Dikarya</taxon>
        <taxon>Ascomycota</taxon>
        <taxon>Pezizomycotina</taxon>
        <taxon>Sordariomycetes</taxon>
        <taxon>Xylariomycetidae</taxon>
        <taxon>Xylariales</taxon>
        <taxon>Diatrypaceae</taxon>
        <taxon>Diatrype</taxon>
    </lineage>
</organism>
<dbReference type="EMBL" id="JAKJXP020000008">
    <property type="protein sequence ID" value="KAK7756138.1"/>
    <property type="molecule type" value="Genomic_DNA"/>
</dbReference>
<keyword evidence="3" id="KW-1185">Reference proteome</keyword>
<evidence type="ECO:0000313" key="2">
    <source>
        <dbReference type="EMBL" id="KAK7756138.1"/>
    </source>
</evidence>
<protein>
    <recommendedName>
        <fullName evidence="4">Methyltransferase domain-containing protein</fullName>
    </recommendedName>
</protein>
<evidence type="ECO:0000256" key="1">
    <source>
        <dbReference type="ARBA" id="ARBA00038158"/>
    </source>
</evidence>
<comment type="similarity">
    <text evidence="1">Belongs to the methyltransferase superfamily. LaeA methyltransferase family.</text>
</comment>
<dbReference type="InterPro" id="IPR029063">
    <property type="entry name" value="SAM-dependent_MTases_sf"/>
</dbReference>
<proteinExistence type="inferred from homology"/>